<organism evidence="2 3">
    <name type="scientific">Hypholoma sublateritium (strain FD-334 SS-4)</name>
    <dbReference type="NCBI Taxonomy" id="945553"/>
    <lineage>
        <taxon>Eukaryota</taxon>
        <taxon>Fungi</taxon>
        <taxon>Dikarya</taxon>
        <taxon>Basidiomycota</taxon>
        <taxon>Agaricomycotina</taxon>
        <taxon>Agaricomycetes</taxon>
        <taxon>Agaricomycetidae</taxon>
        <taxon>Agaricales</taxon>
        <taxon>Agaricineae</taxon>
        <taxon>Strophariaceae</taxon>
        <taxon>Hypholoma</taxon>
    </lineage>
</organism>
<dbReference type="AlphaFoldDB" id="A0A0D2QCI5"/>
<protein>
    <submittedName>
        <fullName evidence="2">Uncharacterized protein</fullName>
    </submittedName>
</protein>
<feature type="region of interest" description="Disordered" evidence="1">
    <location>
        <begin position="152"/>
        <end position="175"/>
    </location>
</feature>
<proteinExistence type="predicted"/>
<evidence type="ECO:0000313" key="2">
    <source>
        <dbReference type="EMBL" id="KJA29340.1"/>
    </source>
</evidence>
<evidence type="ECO:0000256" key="1">
    <source>
        <dbReference type="SAM" id="MobiDB-lite"/>
    </source>
</evidence>
<dbReference type="Proteomes" id="UP000054270">
    <property type="component" value="Unassembled WGS sequence"/>
</dbReference>
<feature type="compositionally biased region" description="Polar residues" evidence="1">
    <location>
        <begin position="1"/>
        <end position="29"/>
    </location>
</feature>
<reference evidence="3" key="1">
    <citation type="submission" date="2014-04" db="EMBL/GenBank/DDBJ databases">
        <title>Evolutionary Origins and Diversification of the Mycorrhizal Mutualists.</title>
        <authorList>
            <consortium name="DOE Joint Genome Institute"/>
            <consortium name="Mycorrhizal Genomics Consortium"/>
            <person name="Kohler A."/>
            <person name="Kuo A."/>
            <person name="Nagy L.G."/>
            <person name="Floudas D."/>
            <person name="Copeland A."/>
            <person name="Barry K.W."/>
            <person name="Cichocki N."/>
            <person name="Veneault-Fourrey C."/>
            <person name="LaButti K."/>
            <person name="Lindquist E.A."/>
            <person name="Lipzen A."/>
            <person name="Lundell T."/>
            <person name="Morin E."/>
            <person name="Murat C."/>
            <person name="Riley R."/>
            <person name="Ohm R."/>
            <person name="Sun H."/>
            <person name="Tunlid A."/>
            <person name="Henrissat B."/>
            <person name="Grigoriev I.V."/>
            <person name="Hibbett D.S."/>
            <person name="Martin F."/>
        </authorList>
    </citation>
    <scope>NUCLEOTIDE SEQUENCE [LARGE SCALE GENOMIC DNA]</scope>
    <source>
        <strain evidence="3">FD-334 SS-4</strain>
    </source>
</reference>
<evidence type="ECO:0000313" key="3">
    <source>
        <dbReference type="Proteomes" id="UP000054270"/>
    </source>
</evidence>
<feature type="region of interest" description="Disordered" evidence="1">
    <location>
        <begin position="1"/>
        <end position="32"/>
    </location>
</feature>
<keyword evidence="3" id="KW-1185">Reference proteome</keyword>
<accession>A0A0D2QCI5</accession>
<gene>
    <name evidence="2" type="ORF">HYPSUDRAFT_196712</name>
</gene>
<name>A0A0D2QCI5_HYPSF</name>
<dbReference type="OrthoDB" id="3365514at2759"/>
<dbReference type="EMBL" id="KN817519">
    <property type="protein sequence ID" value="KJA29340.1"/>
    <property type="molecule type" value="Genomic_DNA"/>
</dbReference>
<sequence>MSTESTQPLSTNNDTADTQQQHASSSTAPSGEKILQRELTALSSCFKDAVVKTGQIYGFYADARKLHIEKHVSNPPRSLTTALGRDIEIYDQLCDSIETQLASLESFPALALKRDLRREEEKIEAETRRKNVEALMLPPALPASAEIAMDMPGSQSVSEGAATNPRNSPLLSTSSARRPSAISISSLHRPQFPLKLDLSATSLRITEEEAALFHKGLASPVTLAPKSARPMGPNEFPPELMAAFAASSAVPMDNNHDIPLLGLGVGLGDSSDKPIELDLDAMDIEMANMTGAFGNPVEAGESGNSHDGLFSPLLGGGDGAHLDESNLMQSAQHAVGNASSNFHIDSSTTDDLFGGLTPSADLGVDLDGSATSLLQPQSSSIPSHGDLLAQFTDPAALLHDKVSSSDNPVIHDADASFDINSLDLTNLNSEFFSNSGSPEIHFMGMNMQDFMGSHNALNMDSVTDEKGNADAPKA</sequence>